<organism evidence="2">
    <name type="scientific">Ignavibacterium album</name>
    <dbReference type="NCBI Taxonomy" id="591197"/>
    <lineage>
        <taxon>Bacteria</taxon>
        <taxon>Pseudomonadati</taxon>
        <taxon>Ignavibacteriota</taxon>
        <taxon>Ignavibacteria</taxon>
        <taxon>Ignavibacteriales</taxon>
        <taxon>Ignavibacteriaceae</taxon>
        <taxon>Ignavibacterium</taxon>
    </lineage>
</organism>
<evidence type="ECO:0000259" key="1">
    <source>
        <dbReference type="Pfam" id="PF18962"/>
    </source>
</evidence>
<accession>A0A7V2ZLW4</accession>
<dbReference type="EMBL" id="DSUJ01000011">
    <property type="protein sequence ID" value="HFI92409.1"/>
    <property type="molecule type" value="Genomic_DNA"/>
</dbReference>
<reference evidence="2" key="1">
    <citation type="journal article" date="2020" name="mSystems">
        <title>Genome- and Community-Level Interaction Insights into Carbon Utilization and Element Cycling Functions of Hydrothermarchaeota in Hydrothermal Sediment.</title>
        <authorList>
            <person name="Zhou Z."/>
            <person name="Liu Y."/>
            <person name="Xu W."/>
            <person name="Pan J."/>
            <person name="Luo Z.H."/>
            <person name="Li M."/>
        </authorList>
    </citation>
    <scope>NUCLEOTIDE SEQUENCE [LARGE SCALE GENOMIC DNA]</scope>
    <source>
        <strain evidence="2">SpSt-479</strain>
    </source>
</reference>
<sequence>MKKLFTLLFAFLIILDCYSQVTTLWEKSAATSSLPGWFSSTGSTERGLGYGLVGGNHRIYIASRNGGNFIFIYNALTGDSVGSLSTNGISGGTYLINDIGVSNDGLIFVCNLTTNASTSPFKIYKYTTELDSPVVAIEYTSVAAARLGDKITVTGSASDNSLTIWAASANTQELYKFTTTDNGNTFTANIILLAGLTGATFGSASVGPITGNFYWNAGGFNPKKYNADGSLVGTIPGSVVTTGSNAIRFITNIIGDEYIATFAFGSGNENARIVKVPGGDPTLATLVGTTTTLGTNSNSNGTGDVEVRKVSKYIYQIFVLSTNNGFGAYQVNLTPTLSGNYYIGNPGTGPGGSNPNFATLGEAFDVIYDATIAGDCNFYITSDVNEPNTGGVGIGLAKDPGSYILTFKPYTGVQPVITLNYPSDGNSGPSGAMIIGIPTRGNISWDSMKTTRNIVFDGSNSPGGTTRDLTIQTSTTAHRNSMPLVIVGDVANVVIKNTKIYYRPQTISTAGNLFIGAVMVRSRNYLGQDWVPHDLLFENNHLSSNFDGVAQNAQGYGTYQSGTPLPLNFPFNIVLKGNLIEGKRRGISLYISGSHDILNNEIKLNQNIAASTTNEAIYAVNVDTGSVVNIYNNKISQVSSMTNAANNGNTAISIESFGTYNVYNNFITGFELTSTNPTAYLYGIKNSSATATLNCYFNSINMNDIVASGTITYNGILISNGTNDLANNIIYSAEGDFANYCIYRSGTNGTFTSNYNNFYPVSSTNGNVGFWNNAATPTLGNWQTASGQDANSKSKQVFFVSTTDLHLTGSSIGDLDLAGTPVSGITTDIDGETRHPQFPYMGADEGSTPLPVELVSFSANASGSKIKLSWITASELNNRGFEVERSINGNFEVIGFVAGRGTTTEKQSYSFIDNNPAAGIIRYRLKQIDFDGTYSYSSVVEVDFKTPTTFDLAQNYPNPFNPTTTIRYSIANAVNVSLVIYNTIGEEVMTLVNNQFTEPGVYNVVFDASNLASGTYIYRLTAGDFVMTKKMVLTK</sequence>
<dbReference type="AlphaFoldDB" id="A0A7V2ZLW4"/>
<comment type="caution">
    <text evidence="2">The sequence shown here is derived from an EMBL/GenBank/DDBJ whole genome shotgun (WGS) entry which is preliminary data.</text>
</comment>
<dbReference type="SUPFAM" id="SSF63829">
    <property type="entry name" value="Calcium-dependent phosphotriesterase"/>
    <property type="match status" value="1"/>
</dbReference>
<feature type="domain" description="Secretion system C-terminal sorting" evidence="1">
    <location>
        <begin position="956"/>
        <end position="1032"/>
    </location>
</feature>
<name>A0A7V2ZLW4_9BACT</name>
<dbReference type="InterPro" id="IPR026444">
    <property type="entry name" value="Secre_tail"/>
</dbReference>
<dbReference type="Pfam" id="PF18962">
    <property type="entry name" value="Por_Secre_tail"/>
    <property type="match status" value="1"/>
</dbReference>
<protein>
    <submittedName>
        <fullName evidence="2">T9SS type A sorting domain-containing protein</fullName>
    </submittedName>
</protein>
<dbReference type="Gene3D" id="2.60.40.4070">
    <property type="match status" value="1"/>
</dbReference>
<gene>
    <name evidence="2" type="ORF">ENS31_12910</name>
</gene>
<dbReference type="NCBIfam" id="TIGR04183">
    <property type="entry name" value="Por_Secre_tail"/>
    <property type="match status" value="1"/>
</dbReference>
<proteinExistence type="predicted"/>
<evidence type="ECO:0000313" key="2">
    <source>
        <dbReference type="EMBL" id="HFI92409.1"/>
    </source>
</evidence>